<evidence type="ECO:0000256" key="3">
    <source>
        <dbReference type="ARBA" id="ARBA00023134"/>
    </source>
</evidence>
<dbReference type="InterPro" id="IPR027417">
    <property type="entry name" value="P-loop_NTPase"/>
</dbReference>
<dbReference type="Gene3D" id="3.40.50.300">
    <property type="entry name" value="P-loop containing nucleotide triphosphate hydrolases"/>
    <property type="match status" value="1"/>
</dbReference>
<keyword evidence="3" id="KW-0342">GTP-binding</keyword>
<keyword evidence="8" id="KW-1185">Reference proteome</keyword>
<evidence type="ECO:0000256" key="2">
    <source>
        <dbReference type="ARBA" id="ARBA00022741"/>
    </source>
</evidence>
<gene>
    <name evidence="7" type="ORF">M9458_041379</name>
</gene>
<feature type="region of interest" description="Disordered" evidence="5">
    <location>
        <begin position="152"/>
        <end position="201"/>
    </location>
</feature>
<organism evidence="7 8">
    <name type="scientific">Cirrhinus mrigala</name>
    <name type="common">Mrigala</name>
    <dbReference type="NCBI Taxonomy" id="683832"/>
    <lineage>
        <taxon>Eukaryota</taxon>
        <taxon>Metazoa</taxon>
        <taxon>Chordata</taxon>
        <taxon>Craniata</taxon>
        <taxon>Vertebrata</taxon>
        <taxon>Euteleostomi</taxon>
        <taxon>Actinopterygii</taxon>
        <taxon>Neopterygii</taxon>
        <taxon>Teleostei</taxon>
        <taxon>Ostariophysi</taxon>
        <taxon>Cypriniformes</taxon>
        <taxon>Cyprinidae</taxon>
        <taxon>Labeoninae</taxon>
        <taxon>Labeonini</taxon>
        <taxon>Cirrhinus</taxon>
    </lineage>
</organism>
<dbReference type="InterPro" id="IPR006703">
    <property type="entry name" value="G_AIG1"/>
</dbReference>
<dbReference type="InterPro" id="IPR045058">
    <property type="entry name" value="GIMA/IAN/Toc"/>
</dbReference>
<dbReference type="Proteomes" id="UP001529510">
    <property type="component" value="Unassembled WGS sequence"/>
</dbReference>
<accession>A0ABD0NJI6</accession>
<keyword evidence="2" id="KW-0547">Nucleotide-binding</keyword>
<dbReference type="GO" id="GO:0005525">
    <property type="term" value="F:GTP binding"/>
    <property type="evidence" value="ECO:0007669"/>
    <property type="project" value="UniProtKB-KW"/>
</dbReference>
<protein>
    <recommendedName>
        <fullName evidence="6">AIG1-type G domain-containing protein</fullName>
    </recommendedName>
</protein>
<evidence type="ECO:0000256" key="4">
    <source>
        <dbReference type="SAM" id="Coils"/>
    </source>
</evidence>
<proteinExistence type="inferred from homology"/>
<feature type="compositionally biased region" description="Basic and acidic residues" evidence="5">
    <location>
        <begin position="152"/>
        <end position="190"/>
    </location>
</feature>
<evidence type="ECO:0000259" key="6">
    <source>
        <dbReference type="Pfam" id="PF04548"/>
    </source>
</evidence>
<dbReference type="PANTHER" id="PTHR10903:SF188">
    <property type="entry name" value="GTPASE IMAP FAMILY MEMBER 2-LIKE-RELATED"/>
    <property type="match status" value="1"/>
</dbReference>
<dbReference type="PANTHER" id="PTHR10903">
    <property type="entry name" value="GTPASE, IMAP FAMILY MEMBER-RELATED"/>
    <property type="match status" value="1"/>
</dbReference>
<feature type="non-terminal residue" evidence="7">
    <location>
        <position position="201"/>
    </location>
</feature>
<sequence length="201" mass="24015">EQMMKSLYLSDPGPHIFLLIINLETFREEQRSIVEQIQKIFGAQAMKFTMVLFIGREKFSRVEWIELIESENIKKLLNCFERRFHMINSKNECDRYQITMLFKIIDEMVKNNGGQNYSNEIYLVEDGNKQEVKKKQENEELLEQKKEINTEGEIKSECKEDRMTTDKERQQEDVSGDKYRREKEAADQEQMKGLIQEIARE</sequence>
<dbReference type="AlphaFoldDB" id="A0ABD0NJI6"/>
<dbReference type="Pfam" id="PF04548">
    <property type="entry name" value="AIG1"/>
    <property type="match status" value="1"/>
</dbReference>
<dbReference type="EMBL" id="JAMKFB020000021">
    <property type="protein sequence ID" value="KAL0161983.1"/>
    <property type="molecule type" value="Genomic_DNA"/>
</dbReference>
<feature type="non-terminal residue" evidence="7">
    <location>
        <position position="1"/>
    </location>
</feature>
<evidence type="ECO:0000313" key="8">
    <source>
        <dbReference type="Proteomes" id="UP001529510"/>
    </source>
</evidence>
<feature type="domain" description="AIG1-type G" evidence="6">
    <location>
        <begin position="2"/>
        <end position="135"/>
    </location>
</feature>
<keyword evidence="4" id="KW-0175">Coiled coil</keyword>
<reference evidence="7 8" key="1">
    <citation type="submission" date="2024-05" db="EMBL/GenBank/DDBJ databases">
        <title>Genome sequencing and assembly of Indian major carp, Cirrhinus mrigala (Hamilton, 1822).</title>
        <authorList>
            <person name="Mohindra V."/>
            <person name="Chowdhury L.M."/>
            <person name="Lal K."/>
            <person name="Jena J.K."/>
        </authorList>
    </citation>
    <scope>NUCLEOTIDE SEQUENCE [LARGE SCALE GENOMIC DNA]</scope>
    <source>
        <strain evidence="7">CM1030</strain>
        <tissue evidence="7">Blood</tissue>
    </source>
</reference>
<feature type="coiled-coil region" evidence="4">
    <location>
        <begin position="124"/>
        <end position="151"/>
    </location>
</feature>
<evidence type="ECO:0000256" key="5">
    <source>
        <dbReference type="SAM" id="MobiDB-lite"/>
    </source>
</evidence>
<comment type="similarity">
    <text evidence="1">Belongs to the TRAFAC class TrmE-Era-EngA-EngB-Septin-like GTPase superfamily. AIG1/Toc34/Toc159-like paraseptin GTPase family. IAN subfamily.</text>
</comment>
<evidence type="ECO:0000313" key="7">
    <source>
        <dbReference type="EMBL" id="KAL0161983.1"/>
    </source>
</evidence>
<comment type="caution">
    <text evidence="7">The sequence shown here is derived from an EMBL/GenBank/DDBJ whole genome shotgun (WGS) entry which is preliminary data.</text>
</comment>
<name>A0ABD0NJI6_CIRMR</name>
<evidence type="ECO:0000256" key="1">
    <source>
        <dbReference type="ARBA" id="ARBA00008535"/>
    </source>
</evidence>